<accession>A0A1L1PKJ3</accession>
<dbReference type="Pfam" id="PF23859">
    <property type="entry name" value="DpdA"/>
    <property type="match status" value="1"/>
</dbReference>
<proteinExistence type="predicted"/>
<dbReference type="SUPFAM" id="SSF51713">
    <property type="entry name" value="tRNA-guanine transglycosylase"/>
    <property type="match status" value="1"/>
</dbReference>
<dbReference type="GO" id="GO:0006400">
    <property type="term" value="P:tRNA modification"/>
    <property type="evidence" value="ECO:0007669"/>
    <property type="project" value="InterPro"/>
</dbReference>
<dbReference type="Proteomes" id="UP000028878">
    <property type="component" value="Unassembled WGS sequence"/>
</dbReference>
<sequence>MAAHAFNQEYPVMVSANAFWSKQQQAFRFPEATDLSETDFAMDSAGFVAMKMWKNHGRQQGLGGIFPWSYAQYIEFATASGASWWSQPDCCVEPEITQSEEEIDFRIRATATFLEGVLRILYEWQNELAKTSSERVVANMLPPPVPVIQGWSVQHYERSLELMQQVWSRWQPWLAPPALIGVGSVCRRPLKHTTHGLYAILDRLKGQLPTGSRLHLFGVKGEALSELGDQRWVASADSMAYDFGARLKAHHAGISNSMLHRCSEMDRWMSAALQRIESRVANQPGMLLAA</sequence>
<name>A0A1L1PKJ3_HYDIT</name>
<feature type="domain" description="DeoxyPurine in DNA protein A" evidence="1">
    <location>
        <begin position="142"/>
        <end position="270"/>
    </location>
</feature>
<evidence type="ECO:0000259" key="1">
    <source>
        <dbReference type="Pfam" id="PF23859"/>
    </source>
</evidence>
<dbReference type="AlphaFoldDB" id="A0A1L1PKJ3"/>
<dbReference type="RefSeq" id="WP_138820349.1">
    <property type="nucleotide sequence ID" value="NZ_CCAE010000090.1"/>
</dbReference>
<gene>
    <name evidence="2" type="ORF">BN948_04967</name>
</gene>
<dbReference type="InterPro" id="IPR055645">
    <property type="entry name" value="DpdA"/>
</dbReference>
<evidence type="ECO:0000313" key="2">
    <source>
        <dbReference type="EMBL" id="CDN90522.1"/>
    </source>
</evidence>
<reference evidence="3" key="1">
    <citation type="submission" date="2014-11" db="EMBL/GenBank/DDBJ databases">
        <title>Draft genome sequence of Hydrogenophaga intermedia S1.</title>
        <authorList>
            <person name="Gan H.M."/>
            <person name="Chew T.H."/>
            <person name="Stolz A."/>
        </authorList>
    </citation>
    <scope>NUCLEOTIDE SEQUENCE [LARGE SCALE GENOMIC DNA]</scope>
    <source>
        <strain evidence="3">S1</strain>
    </source>
</reference>
<dbReference type="Gene3D" id="3.20.20.105">
    <property type="entry name" value="Queuine tRNA-ribosyltransferase-like"/>
    <property type="match status" value="1"/>
</dbReference>
<organism evidence="2 3">
    <name type="scientific">Hydrogenophaga intermedia</name>
    <dbReference type="NCBI Taxonomy" id="65786"/>
    <lineage>
        <taxon>Bacteria</taxon>
        <taxon>Pseudomonadati</taxon>
        <taxon>Pseudomonadota</taxon>
        <taxon>Betaproteobacteria</taxon>
        <taxon>Burkholderiales</taxon>
        <taxon>Comamonadaceae</taxon>
        <taxon>Hydrogenophaga</taxon>
    </lineage>
</organism>
<keyword evidence="3" id="KW-1185">Reference proteome</keyword>
<dbReference type="EMBL" id="CCAE010000090">
    <property type="protein sequence ID" value="CDN90522.1"/>
    <property type="molecule type" value="Genomic_DNA"/>
</dbReference>
<dbReference type="InterPro" id="IPR036511">
    <property type="entry name" value="TGT-like_sf"/>
</dbReference>
<protein>
    <recommendedName>
        <fullName evidence="1">DeoxyPurine in DNA protein A domain-containing protein</fullName>
    </recommendedName>
</protein>
<evidence type="ECO:0000313" key="3">
    <source>
        <dbReference type="Proteomes" id="UP000028878"/>
    </source>
</evidence>